<evidence type="ECO:0000313" key="17">
    <source>
        <dbReference type="EMBL" id="SMG53000.1"/>
    </source>
</evidence>
<dbReference type="GO" id="GO:0005737">
    <property type="term" value="C:cytoplasm"/>
    <property type="evidence" value="ECO:0007669"/>
    <property type="project" value="UniProtKB-SubCell"/>
</dbReference>
<evidence type="ECO:0000256" key="8">
    <source>
        <dbReference type="ARBA" id="ARBA00034317"/>
    </source>
</evidence>
<evidence type="ECO:0000256" key="6">
    <source>
        <dbReference type="ARBA" id="ARBA00023033"/>
    </source>
</evidence>
<organism evidence="17 18">
    <name type="scientific">Paraburkholderia susongensis</name>
    <dbReference type="NCBI Taxonomy" id="1515439"/>
    <lineage>
        <taxon>Bacteria</taxon>
        <taxon>Pseudomonadati</taxon>
        <taxon>Pseudomonadota</taxon>
        <taxon>Betaproteobacteria</taxon>
        <taxon>Burkholderiales</taxon>
        <taxon>Burkholderiaceae</taxon>
        <taxon>Paraburkholderia</taxon>
    </lineage>
</organism>
<keyword evidence="2" id="KW-0285">Flavoprotein</keyword>
<dbReference type="RefSeq" id="WP_085485896.1">
    <property type="nucleotide sequence ID" value="NZ_FXAT01000006.1"/>
</dbReference>
<keyword evidence="3" id="KW-0288">FMN</keyword>
<feature type="domain" description="Acyl-CoA dehydrogenase C-terminal" evidence="16">
    <location>
        <begin position="262"/>
        <end position="376"/>
    </location>
</feature>
<dbReference type="Pfam" id="PF08028">
    <property type="entry name" value="Acyl-CoA_dh_2"/>
    <property type="match status" value="1"/>
</dbReference>
<feature type="domain" description="Acyl-CoA oxidase/dehydrogenase middle" evidence="14">
    <location>
        <begin position="147"/>
        <end position="232"/>
    </location>
</feature>
<evidence type="ECO:0000256" key="12">
    <source>
        <dbReference type="ARBA" id="ARBA00048445"/>
    </source>
</evidence>
<evidence type="ECO:0000256" key="3">
    <source>
        <dbReference type="ARBA" id="ARBA00022643"/>
    </source>
</evidence>
<keyword evidence="18" id="KW-1185">Reference proteome</keyword>
<dbReference type="AlphaFoldDB" id="A0A1X7LH49"/>
<comment type="subcellular location">
    <subcellularLocation>
        <location evidence="1">Cytoplasm</location>
    </subcellularLocation>
</comment>
<dbReference type="OrthoDB" id="2986495at2"/>
<keyword evidence="4" id="KW-0547">Nucleotide-binding</keyword>
<feature type="domain" description="Acyl-CoA dehydrogenase/oxidase N-terminal" evidence="15">
    <location>
        <begin position="7"/>
        <end position="96"/>
    </location>
</feature>
<evidence type="ECO:0000313" key="18">
    <source>
        <dbReference type="Proteomes" id="UP000193228"/>
    </source>
</evidence>
<comment type="catalytic activity">
    <reaction evidence="12">
        <text>dibenzothiophene 5-oxide + FMNH2 + O2 = dibenzothiophene 5,5-dioxide + FMN + H2O + H(+)</text>
        <dbReference type="Rhea" id="RHEA:49080"/>
        <dbReference type="ChEBI" id="CHEBI:15377"/>
        <dbReference type="ChEBI" id="CHEBI:15378"/>
        <dbReference type="ChEBI" id="CHEBI:15379"/>
        <dbReference type="ChEBI" id="CHEBI:23683"/>
        <dbReference type="ChEBI" id="CHEBI:57618"/>
        <dbReference type="ChEBI" id="CHEBI:58210"/>
        <dbReference type="ChEBI" id="CHEBI:90356"/>
    </reaction>
</comment>
<keyword evidence="6" id="KW-0503">Monooxygenase</keyword>
<sequence>MHFDLSKKQQQLIATARELGQYNFAKRASHYDREAIFPTENYQDLRQAGFLKLCVPEEYGGLGADYQTYMLVAAEIGRWCGATALTFNMHTCATMYAGLMLDAYPLTEQQRADQHRRRLHHFGRIVEEGKLYSQPFSEGGEDWTQRPYATSARRVDGGWLLNGKKIFASLSGAADFHGITCTEIREDGMPPTFQDTVYLAVDQNSPGFEITGNWDPLGMRGTVSRTLIMKDVFVPDNEEVMPRGTYFDMRKLWPHGFITVNPAYMGIAEAAVDFTIKYLRGEIEGMPPVRRRHYPTKRMAVAQLQIMLEQTRALYHRVISDARPNPDKADIIRMYAGHYTVMENSNEICQLAIRTCGGQAMLKSLPLERMYRDSRCGALMLPFTAEICLDRIGYLSLYSMEEFENLPAPKAD</sequence>
<dbReference type="PANTHER" id="PTHR43884">
    <property type="entry name" value="ACYL-COA DEHYDROGENASE"/>
    <property type="match status" value="1"/>
</dbReference>
<keyword evidence="5" id="KW-0560">Oxidoreductase</keyword>
<comment type="catalytic activity">
    <reaction evidence="13">
        <text>dibenzothiophene + 2 FMNH2 + 2 O2 = dibenzothiophene 5,5-dioxide + 2 FMN + 2 H2O + 2 H(+)</text>
        <dbReference type="Rhea" id="RHEA:49072"/>
        <dbReference type="ChEBI" id="CHEBI:15377"/>
        <dbReference type="ChEBI" id="CHEBI:15378"/>
        <dbReference type="ChEBI" id="CHEBI:15379"/>
        <dbReference type="ChEBI" id="CHEBI:23681"/>
        <dbReference type="ChEBI" id="CHEBI:57618"/>
        <dbReference type="ChEBI" id="CHEBI:58210"/>
        <dbReference type="ChEBI" id="CHEBI:90356"/>
        <dbReference type="EC" id="1.14.14.21"/>
    </reaction>
</comment>
<dbReference type="Pfam" id="PF02770">
    <property type="entry name" value="Acyl-CoA_dh_M"/>
    <property type="match status" value="1"/>
</dbReference>
<evidence type="ECO:0000259" key="16">
    <source>
        <dbReference type="Pfam" id="PF08028"/>
    </source>
</evidence>
<evidence type="ECO:0000256" key="13">
    <source>
        <dbReference type="ARBA" id="ARBA00049456"/>
    </source>
</evidence>
<dbReference type="InterPro" id="IPR013107">
    <property type="entry name" value="Acyl-CoA_DH_C"/>
</dbReference>
<dbReference type="Gene3D" id="1.20.140.10">
    <property type="entry name" value="Butyryl-CoA Dehydrogenase, subunit A, domain 3"/>
    <property type="match status" value="1"/>
</dbReference>
<gene>
    <name evidence="17" type="ORF">SAMN06265784_10665</name>
</gene>
<dbReference type="InterPro" id="IPR036250">
    <property type="entry name" value="AcylCo_DH-like_C"/>
</dbReference>
<dbReference type="PIRSF" id="PIRSF016578">
    <property type="entry name" value="HsaA"/>
    <property type="match status" value="1"/>
</dbReference>
<dbReference type="InterPro" id="IPR013786">
    <property type="entry name" value="AcylCoA_DH/ox_N"/>
</dbReference>
<evidence type="ECO:0000256" key="11">
    <source>
        <dbReference type="ARBA" id="ARBA00047859"/>
    </source>
</evidence>
<dbReference type="SUPFAM" id="SSF56645">
    <property type="entry name" value="Acyl-CoA dehydrogenase NM domain-like"/>
    <property type="match status" value="1"/>
</dbReference>
<dbReference type="InterPro" id="IPR046373">
    <property type="entry name" value="Acyl-CoA_Oxase/DH_mid-dom_sf"/>
</dbReference>
<evidence type="ECO:0000259" key="14">
    <source>
        <dbReference type="Pfam" id="PF02770"/>
    </source>
</evidence>
<evidence type="ECO:0000259" key="15">
    <source>
        <dbReference type="Pfam" id="PF02771"/>
    </source>
</evidence>
<dbReference type="SUPFAM" id="SSF47203">
    <property type="entry name" value="Acyl-CoA dehydrogenase C-terminal domain-like"/>
    <property type="match status" value="1"/>
</dbReference>
<evidence type="ECO:0000256" key="4">
    <source>
        <dbReference type="ARBA" id="ARBA00022741"/>
    </source>
</evidence>
<evidence type="ECO:0000256" key="2">
    <source>
        <dbReference type="ARBA" id="ARBA00022630"/>
    </source>
</evidence>
<name>A0A1X7LH49_9BURK</name>
<protein>
    <recommendedName>
        <fullName evidence="10">Dibenzothiophene monooxygenase</fullName>
        <ecNumber evidence="9">1.14.14.21</ecNumber>
    </recommendedName>
</protein>
<evidence type="ECO:0000256" key="9">
    <source>
        <dbReference type="ARBA" id="ARBA00034328"/>
    </source>
</evidence>
<comment type="pathway">
    <text evidence="7">Sulfur metabolism; dibenzothiophene degradation.</text>
</comment>
<dbReference type="Gene3D" id="2.40.110.10">
    <property type="entry name" value="Butyryl-CoA Dehydrogenase, subunit A, domain 2"/>
    <property type="match status" value="1"/>
</dbReference>
<dbReference type="EC" id="1.14.14.21" evidence="9"/>
<comment type="similarity">
    <text evidence="8">Belongs to the DszC flavin monooxygenase family.</text>
</comment>
<dbReference type="GO" id="GO:0003995">
    <property type="term" value="F:acyl-CoA dehydrogenase activity"/>
    <property type="evidence" value="ECO:0007669"/>
    <property type="project" value="TreeGrafter"/>
</dbReference>
<dbReference type="GO" id="GO:0050660">
    <property type="term" value="F:flavin adenine dinucleotide binding"/>
    <property type="evidence" value="ECO:0007669"/>
    <property type="project" value="InterPro"/>
</dbReference>
<accession>A0A1X7LH49</accession>
<reference evidence="18" key="1">
    <citation type="submission" date="2017-04" db="EMBL/GenBank/DDBJ databases">
        <authorList>
            <person name="Varghese N."/>
            <person name="Submissions S."/>
        </authorList>
    </citation>
    <scope>NUCLEOTIDE SEQUENCE [LARGE SCALE GENOMIC DNA]</scope>
    <source>
        <strain evidence="18">LMG 29540</strain>
    </source>
</reference>
<dbReference type="CDD" id="cd00567">
    <property type="entry name" value="ACAD"/>
    <property type="match status" value="1"/>
</dbReference>
<dbReference type="Gene3D" id="1.10.540.10">
    <property type="entry name" value="Acyl-CoA dehydrogenase/oxidase, N-terminal domain"/>
    <property type="match status" value="1"/>
</dbReference>
<dbReference type="STRING" id="1515439.SAMN06265784_10665"/>
<dbReference type="GO" id="GO:0004497">
    <property type="term" value="F:monooxygenase activity"/>
    <property type="evidence" value="ECO:0007669"/>
    <property type="project" value="UniProtKB-KW"/>
</dbReference>
<evidence type="ECO:0000256" key="7">
    <source>
        <dbReference type="ARBA" id="ARBA00034307"/>
    </source>
</evidence>
<evidence type="ECO:0000256" key="10">
    <source>
        <dbReference type="ARBA" id="ARBA00034345"/>
    </source>
</evidence>
<proteinExistence type="inferred from homology"/>
<evidence type="ECO:0000256" key="5">
    <source>
        <dbReference type="ARBA" id="ARBA00023002"/>
    </source>
</evidence>
<comment type="catalytic activity">
    <reaction evidence="11">
        <text>dibenzothiophene + FMNH2 + O2 = dibenzothiophene 5-oxide + FMN + H2O + H(+)</text>
        <dbReference type="Rhea" id="RHEA:49076"/>
        <dbReference type="ChEBI" id="CHEBI:15377"/>
        <dbReference type="ChEBI" id="CHEBI:15378"/>
        <dbReference type="ChEBI" id="CHEBI:15379"/>
        <dbReference type="ChEBI" id="CHEBI:23681"/>
        <dbReference type="ChEBI" id="CHEBI:23683"/>
        <dbReference type="ChEBI" id="CHEBI:57618"/>
        <dbReference type="ChEBI" id="CHEBI:58210"/>
    </reaction>
</comment>
<dbReference type="InterPro" id="IPR037069">
    <property type="entry name" value="AcylCoA_DH/ox_N_sf"/>
</dbReference>
<dbReference type="InterPro" id="IPR006091">
    <property type="entry name" value="Acyl-CoA_Oxase/DH_mid-dom"/>
</dbReference>
<evidence type="ECO:0000256" key="1">
    <source>
        <dbReference type="ARBA" id="ARBA00004496"/>
    </source>
</evidence>
<dbReference type="EMBL" id="FXAT01000006">
    <property type="protein sequence ID" value="SMG53000.1"/>
    <property type="molecule type" value="Genomic_DNA"/>
</dbReference>
<dbReference type="PANTHER" id="PTHR43884:SF12">
    <property type="entry name" value="ISOVALERYL-COA DEHYDROGENASE, MITOCHONDRIAL-RELATED"/>
    <property type="match status" value="1"/>
</dbReference>
<dbReference type="InterPro" id="IPR009100">
    <property type="entry name" value="AcylCoA_DH/oxidase_NM_dom_sf"/>
</dbReference>
<dbReference type="Pfam" id="PF02771">
    <property type="entry name" value="Acyl-CoA_dh_N"/>
    <property type="match status" value="1"/>
</dbReference>
<dbReference type="Proteomes" id="UP000193228">
    <property type="component" value="Unassembled WGS sequence"/>
</dbReference>